<gene>
    <name evidence="1" type="ordered locus">DICTH_0338</name>
</gene>
<dbReference type="Proteomes" id="UP000001733">
    <property type="component" value="Chromosome"/>
</dbReference>
<sequence length="58" mass="6666">MGLSLDPDDLIKTSKEFGVGEPTFIDLPNEKLGYRISVEAHKRKYNRDILGGTWQTWQ</sequence>
<evidence type="ECO:0000313" key="2">
    <source>
        <dbReference type="Proteomes" id="UP000001733"/>
    </source>
</evidence>
<dbReference type="KEGG" id="dth:DICTH_0338"/>
<dbReference type="PaxDb" id="309799-DICTH_0338"/>
<proteinExistence type="predicted"/>
<accession>B5YCG3</accession>
<dbReference type="HOGENOM" id="CLU_2972118_0_0_0"/>
<organism evidence="1 2">
    <name type="scientific">Dictyoglomus thermophilum (strain ATCC 35947 / DSM 3960 / H-6-12)</name>
    <dbReference type="NCBI Taxonomy" id="309799"/>
    <lineage>
        <taxon>Bacteria</taxon>
        <taxon>Pseudomonadati</taxon>
        <taxon>Dictyoglomota</taxon>
        <taxon>Dictyoglomia</taxon>
        <taxon>Dictyoglomales</taxon>
        <taxon>Dictyoglomaceae</taxon>
        <taxon>Dictyoglomus</taxon>
    </lineage>
</organism>
<reference evidence="1 2" key="1">
    <citation type="journal article" date="2014" name="Genome Announc.">
        <title>Complete Genome Sequence of the Extreme Thermophile Dictyoglomus thermophilum H-6-12.</title>
        <authorList>
            <person name="Coil D.A."/>
            <person name="Badger J.H."/>
            <person name="Forberger H.C."/>
            <person name="Riggs F."/>
            <person name="Madupu R."/>
            <person name="Fedorova N."/>
            <person name="Ward N."/>
            <person name="Robb F.T."/>
            <person name="Eisen J.A."/>
        </authorList>
    </citation>
    <scope>NUCLEOTIDE SEQUENCE [LARGE SCALE GENOMIC DNA]</scope>
    <source>
        <strain evidence="2">ATCC 35947 / DSM 3960 / H-6-12</strain>
    </source>
</reference>
<dbReference type="eggNOG" id="COG0768">
    <property type="taxonomic scope" value="Bacteria"/>
</dbReference>
<evidence type="ECO:0000313" key="1">
    <source>
        <dbReference type="EMBL" id="ACI19535.1"/>
    </source>
</evidence>
<protein>
    <submittedName>
        <fullName evidence="1">Penicillin-binding protein</fullName>
    </submittedName>
</protein>
<dbReference type="AlphaFoldDB" id="B5YCG3"/>
<dbReference type="STRING" id="309799.DICTH_0338"/>
<keyword evidence="2" id="KW-1185">Reference proteome</keyword>
<dbReference type="EMBL" id="CP001146">
    <property type="protein sequence ID" value="ACI19535.1"/>
    <property type="molecule type" value="Genomic_DNA"/>
</dbReference>
<name>B5YCG3_DICT6</name>